<reference evidence="1 2" key="1">
    <citation type="submission" date="2024-02" db="EMBL/GenBank/DDBJ databases">
        <authorList>
            <person name="Chen Y."/>
            <person name="Shah S."/>
            <person name="Dougan E. K."/>
            <person name="Thang M."/>
            <person name="Chan C."/>
        </authorList>
    </citation>
    <scope>NUCLEOTIDE SEQUENCE [LARGE SCALE GENOMIC DNA]</scope>
</reference>
<proteinExistence type="predicted"/>
<sequence>MPPVCLDITDVSKDVDKGMLPPHSVFLVKGWTRSVCANTILACCWEMSEFLEAGLQDLEPLTFLAHLCRHSQKRSKSFPAEPLQRCCAAYLACVEAFRERFPEEFVKKELPTIEKTKLGYVDLVQLLESSVPPVDLDRVAIFRQAVLRFNKEAIRYSLVLNIGVVYPGCKVERAGVGPLRIAQMVANATFQQSESQTQLDLDALQEFLDK</sequence>
<accession>A0ABP0RLY9</accession>
<comment type="caution">
    <text evidence="1">The sequence shown here is derived from an EMBL/GenBank/DDBJ whole genome shotgun (WGS) entry which is preliminary data.</text>
</comment>
<evidence type="ECO:0000313" key="1">
    <source>
        <dbReference type="EMBL" id="CAK9100266.1"/>
    </source>
</evidence>
<dbReference type="EMBL" id="CAXAMM010041597">
    <property type="protein sequence ID" value="CAK9100266.1"/>
    <property type="molecule type" value="Genomic_DNA"/>
</dbReference>
<keyword evidence="2" id="KW-1185">Reference proteome</keyword>
<organism evidence="1 2">
    <name type="scientific">Durusdinium trenchii</name>
    <dbReference type="NCBI Taxonomy" id="1381693"/>
    <lineage>
        <taxon>Eukaryota</taxon>
        <taxon>Sar</taxon>
        <taxon>Alveolata</taxon>
        <taxon>Dinophyceae</taxon>
        <taxon>Suessiales</taxon>
        <taxon>Symbiodiniaceae</taxon>
        <taxon>Durusdinium</taxon>
    </lineage>
</organism>
<feature type="non-terminal residue" evidence="1">
    <location>
        <position position="210"/>
    </location>
</feature>
<gene>
    <name evidence="1" type="ORF">SCF082_LOCUS46935</name>
</gene>
<name>A0ABP0RLY9_9DINO</name>
<dbReference type="Proteomes" id="UP001642464">
    <property type="component" value="Unassembled WGS sequence"/>
</dbReference>
<evidence type="ECO:0000313" key="2">
    <source>
        <dbReference type="Proteomes" id="UP001642464"/>
    </source>
</evidence>
<protein>
    <submittedName>
        <fullName evidence="1">Uncharacterized protein</fullName>
    </submittedName>
</protein>